<organism evidence="1 2">
    <name type="scientific">Pyrinomonas methylaliphatogenes</name>
    <dbReference type="NCBI Taxonomy" id="454194"/>
    <lineage>
        <taxon>Bacteria</taxon>
        <taxon>Pseudomonadati</taxon>
        <taxon>Acidobacteriota</taxon>
        <taxon>Blastocatellia</taxon>
        <taxon>Blastocatellales</taxon>
        <taxon>Pyrinomonadaceae</taxon>
        <taxon>Pyrinomonas</taxon>
    </lineage>
</organism>
<gene>
    <name evidence="1" type="ORF">PYK22_00780</name>
</gene>
<reference evidence="1 2" key="2">
    <citation type="submission" date="2015-01" db="EMBL/GenBank/DDBJ databases">
        <title>Complete genome sequence of Pyrinomonas methylaliphatogenes type strain K22T.</title>
        <authorList>
            <person name="Lee K.C.Y."/>
            <person name="Power J.F."/>
            <person name="Dunfield P.F."/>
            <person name="Morgan X.C."/>
            <person name="Huttenhower C."/>
            <person name="Stott M.B."/>
        </authorList>
    </citation>
    <scope>NUCLEOTIDE SEQUENCE [LARGE SCALE GENOMIC DNA]</scope>
    <source>
        <strain evidence="1 2">K22</strain>
    </source>
</reference>
<dbReference type="EMBL" id="CBXV010000003">
    <property type="protein sequence ID" value="CDM64785.1"/>
    <property type="molecule type" value="Genomic_DNA"/>
</dbReference>
<dbReference type="Proteomes" id="UP000031518">
    <property type="component" value="Unassembled WGS sequence"/>
</dbReference>
<name>A0A0B6WX95_9BACT</name>
<reference evidence="1 2" key="1">
    <citation type="submission" date="2013-12" db="EMBL/GenBank/DDBJ databases">
        <authorList>
            <person name="Stott M."/>
        </authorList>
    </citation>
    <scope>NUCLEOTIDE SEQUENCE [LARGE SCALE GENOMIC DNA]</scope>
    <source>
        <strain evidence="1 2">K22</strain>
    </source>
</reference>
<proteinExistence type="predicted"/>
<protein>
    <submittedName>
        <fullName evidence="1">Uncharacterized protein</fullName>
    </submittedName>
</protein>
<keyword evidence="2" id="KW-1185">Reference proteome</keyword>
<evidence type="ECO:0000313" key="2">
    <source>
        <dbReference type="Proteomes" id="UP000031518"/>
    </source>
</evidence>
<dbReference type="STRING" id="454194.PYK22_00780"/>
<accession>A0A0B6WX95</accession>
<dbReference type="AlphaFoldDB" id="A0A0B6WX95"/>
<evidence type="ECO:0000313" key="1">
    <source>
        <dbReference type="EMBL" id="CDM64785.1"/>
    </source>
</evidence>
<sequence length="91" mass="9958">MARSRSRLSSAEARHWARAARKTGVWRKAAERADEELKGASRLARGHLAAWLGPGREAYTVEILPVIAARIGSSSTEREAYTVEILLWGGG</sequence>